<dbReference type="Gene3D" id="2.60.200.20">
    <property type="match status" value="1"/>
</dbReference>
<dbReference type="PANTHER" id="PTHR15715">
    <property type="entry name" value="CENTROSOMAL PROTEIN OF 170 KDA"/>
    <property type="match status" value="1"/>
</dbReference>
<feature type="region of interest" description="Disordered" evidence="2">
    <location>
        <begin position="461"/>
        <end position="523"/>
    </location>
</feature>
<feature type="compositionally biased region" description="Polar residues" evidence="2">
    <location>
        <begin position="35"/>
        <end position="60"/>
    </location>
</feature>
<keyword evidence="1" id="KW-0175">Coiled coil</keyword>
<dbReference type="SMART" id="SM00240">
    <property type="entry name" value="FHA"/>
    <property type="match status" value="1"/>
</dbReference>
<dbReference type="EMBL" id="CANTUO010000002">
    <property type="protein sequence ID" value="CAI5757563.1"/>
    <property type="molecule type" value="Genomic_DNA"/>
</dbReference>
<dbReference type="AlphaFoldDB" id="A0A9W4TUC6"/>
<dbReference type="InterPro" id="IPR008984">
    <property type="entry name" value="SMAD_FHA_dom_sf"/>
</dbReference>
<feature type="compositionally biased region" description="Basic and acidic residues" evidence="2">
    <location>
        <begin position="505"/>
        <end position="515"/>
    </location>
</feature>
<accession>A0A9W4TUC6</accession>
<dbReference type="Pfam" id="PF00498">
    <property type="entry name" value="FHA"/>
    <property type="match status" value="1"/>
</dbReference>
<gene>
    <name evidence="4" type="ORF">CANVERA_P2077</name>
</gene>
<keyword evidence="5" id="KW-1185">Reference proteome</keyword>
<evidence type="ECO:0000259" key="3">
    <source>
        <dbReference type="PROSITE" id="PS50006"/>
    </source>
</evidence>
<organism evidence="4 5">
    <name type="scientific">Candida verbasci</name>
    <dbReference type="NCBI Taxonomy" id="1227364"/>
    <lineage>
        <taxon>Eukaryota</taxon>
        <taxon>Fungi</taxon>
        <taxon>Dikarya</taxon>
        <taxon>Ascomycota</taxon>
        <taxon>Saccharomycotina</taxon>
        <taxon>Pichiomycetes</taxon>
        <taxon>Debaryomycetaceae</taxon>
        <taxon>Candida/Lodderomyces clade</taxon>
        <taxon>Candida</taxon>
    </lineage>
</organism>
<feature type="compositionally biased region" description="Low complexity" evidence="2">
    <location>
        <begin position="484"/>
        <end position="495"/>
    </location>
</feature>
<comment type="caution">
    <text evidence="4">The sequence shown here is derived from an EMBL/GenBank/DDBJ whole genome shotgun (WGS) entry which is preliminary data.</text>
</comment>
<reference evidence="4" key="1">
    <citation type="submission" date="2022-12" db="EMBL/GenBank/DDBJ databases">
        <authorList>
            <person name="Brejova B."/>
        </authorList>
    </citation>
    <scope>NUCLEOTIDE SEQUENCE</scope>
</reference>
<proteinExistence type="predicted"/>
<evidence type="ECO:0000256" key="2">
    <source>
        <dbReference type="SAM" id="MobiDB-lite"/>
    </source>
</evidence>
<dbReference type="Proteomes" id="UP001152885">
    <property type="component" value="Unassembled WGS sequence"/>
</dbReference>
<name>A0A9W4TUC6_9ASCO</name>
<dbReference type="OrthoDB" id="687730at2759"/>
<feature type="coiled-coil region" evidence="1">
    <location>
        <begin position="313"/>
        <end position="410"/>
    </location>
</feature>
<feature type="domain" description="FHA" evidence="3">
    <location>
        <begin position="93"/>
        <end position="149"/>
    </location>
</feature>
<dbReference type="InterPro" id="IPR051176">
    <property type="entry name" value="Cent_Immune-Sig_Mod"/>
</dbReference>
<dbReference type="GO" id="GO:0005737">
    <property type="term" value="C:cytoplasm"/>
    <property type="evidence" value="ECO:0007669"/>
    <property type="project" value="TreeGrafter"/>
</dbReference>
<evidence type="ECO:0000313" key="4">
    <source>
        <dbReference type="EMBL" id="CAI5757563.1"/>
    </source>
</evidence>
<feature type="region of interest" description="Disordered" evidence="2">
    <location>
        <begin position="25"/>
        <end position="60"/>
    </location>
</feature>
<protein>
    <recommendedName>
        <fullName evidence="3">FHA domain-containing protein</fullName>
    </recommendedName>
</protein>
<dbReference type="PANTHER" id="PTHR15715:SF37">
    <property type="entry name" value="LD47843P"/>
    <property type="match status" value="1"/>
</dbReference>
<evidence type="ECO:0000256" key="1">
    <source>
        <dbReference type="SAM" id="Coils"/>
    </source>
</evidence>
<dbReference type="PROSITE" id="PS50006">
    <property type="entry name" value="FHA_DOMAIN"/>
    <property type="match status" value="1"/>
</dbReference>
<dbReference type="SUPFAM" id="SSF49879">
    <property type="entry name" value="SMAD/FHA domain"/>
    <property type="match status" value="1"/>
</dbReference>
<evidence type="ECO:0000313" key="5">
    <source>
        <dbReference type="Proteomes" id="UP001152885"/>
    </source>
</evidence>
<sequence length="550" mass="62013">MTDIVKNTTPFPSIDKNYKNIKKINVGTNGRKRSNSQSQVINLPTKPKNNNKQPTTSGLSNRRAQVSFYVTLLPLNDTFKTKNLLVANFPETTKLGRPTGTKHKPETNNGYFDSRVLSRNHAQIYISEGKLYLQDLGSSNGTYLNDVRLGNDPVEVKLNDIICLGFNVQAESTHKQISLKIDNINLVNTNEKFNEECNGHIGYIEKLISQVNNSEEDTLVDLSFENAVFGDVNDEMDDVLLGLYGNNMGIYNNSNIVNTSTLENVLNLLILNLTKVKQQSSTINNLNTFFKNYSTNLDSLNKEYLDNQFDKELKTIKAKLETEKSDREKLKSQLKTLKEENVNKFNLINDKLKSSESEKSSLNSYINELKLKNLNIEEKNKNNINIIKNLEAEKEKLVSELAKMSELADELAFKSAIQEQQGTVDQEEDISDAINGFIMDLSRTPSVRDNLKNLENNIIPKDTTIELTPPSSDDESESNEELPEQQPQVEQPQTPVSSSIILPQKEVEPFPKKIDNTTTTKESTDKQMVSTVIIAVSAMLIGFYLQKLVN</sequence>
<dbReference type="InterPro" id="IPR000253">
    <property type="entry name" value="FHA_dom"/>
</dbReference>
<feature type="compositionally biased region" description="Acidic residues" evidence="2">
    <location>
        <begin position="472"/>
        <end position="483"/>
    </location>
</feature>